<dbReference type="SUPFAM" id="SSF140931">
    <property type="entry name" value="Fic-like"/>
    <property type="match status" value="1"/>
</dbReference>
<dbReference type="RefSeq" id="WP_008816314.1">
    <property type="nucleotide sequence ID" value="NZ_AP025565.1"/>
</dbReference>
<protein>
    <recommendedName>
        <fullName evidence="4">Fic family protein</fullName>
    </recommendedName>
</protein>
<dbReference type="InterPro" id="IPR036597">
    <property type="entry name" value="Fido-like_dom_sf"/>
</dbReference>
<reference evidence="1" key="2">
    <citation type="journal article" date="2022" name="Clin. Infect. Dis.">
        <title>Association between Clostridium innocuum and antibiotic-associated diarrhea in adults and children: A cross-sectional study and comparative genomics analysis.</title>
        <authorList>
            <person name="Cherny K.E."/>
            <person name="Muscat E.B."/>
            <person name="Balaji A."/>
            <person name="Mukherjee J."/>
            <person name="Ozer E.A."/>
            <person name="Angarone M.P."/>
            <person name="Hauser A.R."/>
            <person name="Sichel J.S."/>
            <person name="Amponsah E."/>
            <person name="Kociolek L.K."/>
        </authorList>
    </citation>
    <scope>NUCLEOTIDE SEQUENCE</scope>
    <source>
        <strain evidence="1">NU1-AC-029v</strain>
    </source>
</reference>
<accession>A0AAP2XVR1</accession>
<dbReference type="Proteomes" id="UP001203972">
    <property type="component" value="Unassembled WGS sequence"/>
</dbReference>
<reference evidence="2" key="1">
    <citation type="journal article" date="2019" name="Nat. Med.">
        <title>A library of human gut bacterial isolates paired with longitudinal multiomics data enables mechanistic microbiome research.</title>
        <authorList>
            <person name="Poyet M."/>
            <person name="Groussin M."/>
            <person name="Gibbons S.M."/>
            <person name="Avila-Pacheco J."/>
            <person name="Jiang X."/>
            <person name="Kearney S.M."/>
            <person name="Perrotta A.R."/>
            <person name="Berdy B."/>
            <person name="Zhao S."/>
            <person name="Lieberman T.D."/>
            <person name="Swanson P.K."/>
            <person name="Smith M."/>
            <person name="Roesemann S."/>
            <person name="Alexander J.E."/>
            <person name="Rich S.A."/>
            <person name="Livny J."/>
            <person name="Vlamakis H."/>
            <person name="Clish C."/>
            <person name="Bullock K."/>
            <person name="Deik A."/>
            <person name="Scott J."/>
            <person name="Pierce K.A."/>
            <person name="Xavier R.J."/>
            <person name="Alm E.J."/>
        </authorList>
    </citation>
    <scope>NUCLEOTIDE SEQUENCE</scope>
    <source>
        <strain evidence="2">BIOML-A12</strain>
    </source>
</reference>
<gene>
    <name evidence="2" type="ORF">GT664_15710</name>
    <name evidence="1" type="ORF">MKC95_15025</name>
</gene>
<sequence>MNGYTGDLRTLFEIENQVHCYNYLKLLIVEKKALDINFIKRMQYKLMKGTYDDIRYHDKQERSGEFKIHDYVTGKNEIGRYPHEVESDVKELLSELNTYQGTDYFTAGVYLHAIFEHIIPLRMAEQAGH</sequence>
<evidence type="ECO:0000313" key="2">
    <source>
        <dbReference type="EMBL" id="MZH57155.1"/>
    </source>
</evidence>
<evidence type="ECO:0008006" key="4">
    <source>
        <dbReference type="Google" id="ProtNLM"/>
    </source>
</evidence>
<dbReference type="AlphaFoldDB" id="A0AAP2XVR1"/>
<dbReference type="EMBL" id="JAKTMA010000027">
    <property type="protein sequence ID" value="MCR0234086.1"/>
    <property type="molecule type" value="Genomic_DNA"/>
</dbReference>
<dbReference type="Gene3D" id="1.10.3290.10">
    <property type="entry name" value="Fido-like domain"/>
    <property type="match status" value="1"/>
</dbReference>
<proteinExistence type="predicted"/>
<dbReference type="EMBL" id="WWTN01000030">
    <property type="protein sequence ID" value="MZH57155.1"/>
    <property type="molecule type" value="Genomic_DNA"/>
</dbReference>
<comment type="caution">
    <text evidence="1">The sequence shown here is derived from an EMBL/GenBank/DDBJ whole genome shotgun (WGS) entry which is preliminary data.</text>
</comment>
<organism evidence="1 3">
    <name type="scientific">Clostridium innocuum</name>
    <dbReference type="NCBI Taxonomy" id="1522"/>
    <lineage>
        <taxon>Bacteria</taxon>
        <taxon>Bacillati</taxon>
        <taxon>Bacillota</taxon>
        <taxon>Clostridia</taxon>
        <taxon>Eubacteriales</taxon>
        <taxon>Clostridiaceae</taxon>
        <taxon>Clostridium</taxon>
    </lineage>
</organism>
<dbReference type="Proteomes" id="UP000604383">
    <property type="component" value="Unassembled WGS sequence"/>
</dbReference>
<evidence type="ECO:0000313" key="3">
    <source>
        <dbReference type="Proteomes" id="UP001203972"/>
    </source>
</evidence>
<evidence type="ECO:0000313" key="1">
    <source>
        <dbReference type="EMBL" id="MCR0234086.1"/>
    </source>
</evidence>
<name>A0AAP2XVR1_CLOIN</name>